<name>A0AA40G7L0_9HYME</name>
<comment type="caution">
    <text evidence="2">The sequence shown here is derived from an EMBL/GenBank/DDBJ whole genome shotgun (WGS) entry which is preliminary data.</text>
</comment>
<reference evidence="2" key="1">
    <citation type="submission" date="2021-10" db="EMBL/GenBank/DDBJ databases">
        <title>Melipona bicolor Genome sequencing and assembly.</title>
        <authorList>
            <person name="Araujo N.S."/>
            <person name="Arias M.C."/>
        </authorList>
    </citation>
    <scope>NUCLEOTIDE SEQUENCE</scope>
    <source>
        <strain evidence="2">USP_2M_L1-L4_2017</strain>
        <tissue evidence="2">Whole body</tissue>
    </source>
</reference>
<dbReference type="EMBL" id="JAHYIQ010000004">
    <property type="protein sequence ID" value="KAK1132543.1"/>
    <property type="molecule type" value="Genomic_DNA"/>
</dbReference>
<dbReference type="Proteomes" id="UP001177670">
    <property type="component" value="Unassembled WGS sequence"/>
</dbReference>
<evidence type="ECO:0000256" key="1">
    <source>
        <dbReference type="SAM" id="MobiDB-lite"/>
    </source>
</evidence>
<evidence type="ECO:0000313" key="3">
    <source>
        <dbReference type="Proteomes" id="UP001177670"/>
    </source>
</evidence>
<sequence>MGFRWGDFDDSLVDCLRASNFVSSPWPPPPPPPPPPPWGKGSRLLGNSLD</sequence>
<feature type="compositionally biased region" description="Pro residues" evidence="1">
    <location>
        <begin position="25"/>
        <end position="38"/>
    </location>
</feature>
<organism evidence="2 3">
    <name type="scientific">Melipona bicolor</name>
    <dbReference type="NCBI Taxonomy" id="60889"/>
    <lineage>
        <taxon>Eukaryota</taxon>
        <taxon>Metazoa</taxon>
        <taxon>Ecdysozoa</taxon>
        <taxon>Arthropoda</taxon>
        <taxon>Hexapoda</taxon>
        <taxon>Insecta</taxon>
        <taxon>Pterygota</taxon>
        <taxon>Neoptera</taxon>
        <taxon>Endopterygota</taxon>
        <taxon>Hymenoptera</taxon>
        <taxon>Apocrita</taxon>
        <taxon>Aculeata</taxon>
        <taxon>Apoidea</taxon>
        <taxon>Anthophila</taxon>
        <taxon>Apidae</taxon>
        <taxon>Melipona</taxon>
    </lineage>
</organism>
<evidence type="ECO:0000313" key="2">
    <source>
        <dbReference type="EMBL" id="KAK1132543.1"/>
    </source>
</evidence>
<dbReference type="AlphaFoldDB" id="A0AA40G7L0"/>
<proteinExistence type="predicted"/>
<accession>A0AA40G7L0</accession>
<keyword evidence="3" id="KW-1185">Reference proteome</keyword>
<gene>
    <name evidence="2" type="ORF">K0M31_013926</name>
</gene>
<protein>
    <submittedName>
        <fullName evidence="2">Uncharacterized protein</fullName>
    </submittedName>
</protein>
<feature type="region of interest" description="Disordered" evidence="1">
    <location>
        <begin position="21"/>
        <end position="50"/>
    </location>
</feature>